<evidence type="ECO:0000256" key="3">
    <source>
        <dbReference type="ARBA" id="ARBA00022692"/>
    </source>
</evidence>
<dbReference type="Proteomes" id="UP000823936">
    <property type="component" value="Unassembled WGS sequence"/>
</dbReference>
<evidence type="ECO:0000256" key="6">
    <source>
        <dbReference type="SAM" id="Phobius"/>
    </source>
</evidence>
<reference evidence="8" key="2">
    <citation type="submission" date="2021-04" db="EMBL/GenBank/DDBJ databases">
        <authorList>
            <person name="Gilroy R."/>
        </authorList>
    </citation>
    <scope>NUCLEOTIDE SEQUENCE</scope>
    <source>
        <strain evidence="8">Gambia11-129</strain>
    </source>
</reference>
<dbReference type="GO" id="GO:0005886">
    <property type="term" value="C:plasma membrane"/>
    <property type="evidence" value="ECO:0007669"/>
    <property type="project" value="UniProtKB-SubCell"/>
</dbReference>
<dbReference type="CDD" id="cd16380">
    <property type="entry name" value="YitT_C"/>
    <property type="match status" value="1"/>
</dbReference>
<evidence type="ECO:0000256" key="5">
    <source>
        <dbReference type="ARBA" id="ARBA00023136"/>
    </source>
</evidence>
<feature type="domain" description="DUF2179" evidence="7">
    <location>
        <begin position="235"/>
        <end position="286"/>
    </location>
</feature>
<dbReference type="AlphaFoldDB" id="A0A9D1TN68"/>
<dbReference type="PANTHER" id="PTHR33545:SF9">
    <property type="entry name" value="UPF0750 MEMBRANE PROTEIN YITE"/>
    <property type="match status" value="1"/>
</dbReference>
<dbReference type="EMBL" id="DXHU01000022">
    <property type="protein sequence ID" value="HIV99267.1"/>
    <property type="molecule type" value="Genomic_DNA"/>
</dbReference>
<accession>A0A9D1TN68</accession>
<feature type="transmembrane region" description="Helical" evidence="6">
    <location>
        <begin position="116"/>
        <end position="136"/>
    </location>
</feature>
<evidence type="ECO:0000256" key="2">
    <source>
        <dbReference type="ARBA" id="ARBA00022475"/>
    </source>
</evidence>
<dbReference type="InterPro" id="IPR015867">
    <property type="entry name" value="N-reg_PII/ATP_PRibTrfase_C"/>
</dbReference>
<evidence type="ECO:0000313" key="9">
    <source>
        <dbReference type="Proteomes" id="UP000823936"/>
    </source>
</evidence>
<keyword evidence="2" id="KW-1003">Cell membrane</keyword>
<evidence type="ECO:0000256" key="1">
    <source>
        <dbReference type="ARBA" id="ARBA00004651"/>
    </source>
</evidence>
<dbReference type="PIRSF" id="PIRSF006483">
    <property type="entry name" value="Membrane_protein_YitT"/>
    <property type="match status" value="1"/>
</dbReference>
<dbReference type="Gene3D" id="3.30.70.120">
    <property type="match status" value="1"/>
</dbReference>
<keyword evidence="3 6" id="KW-0812">Transmembrane</keyword>
<evidence type="ECO:0000256" key="4">
    <source>
        <dbReference type="ARBA" id="ARBA00022989"/>
    </source>
</evidence>
<sequence>MKLTSDKRYLALEYTYIVIGSFITGFSITIFTNPSQIAPGGVSGIATILYHMFGWDLGLSMLLMNIPLFLVGVWLFGKQFGFKSVLGSVLLSVATNFWGYLLGYDGILDLSRDMNVWLSCLFGGVTAGLGIGLVMKSGSNTGGTDILAQILAKYGKISLGTSLFLVDGVIILMSAFTFGIEKAMFAIIVAYVMQIMVDKVILNMGTNYAKTVLITSEKIEEIRAFILNDLDKSGSIIDAKGMYSRADKPIIMTVIPNNMIAKLTRFVHIIDPSAFMIIQETIHVFGEGNNSMAQYVALNKDVTQQH</sequence>
<keyword evidence="5 6" id="KW-0472">Membrane</keyword>
<evidence type="ECO:0000259" key="7">
    <source>
        <dbReference type="Pfam" id="PF10035"/>
    </source>
</evidence>
<proteinExistence type="predicted"/>
<protein>
    <submittedName>
        <fullName evidence="8">YitT family protein</fullName>
    </submittedName>
</protein>
<dbReference type="PANTHER" id="PTHR33545">
    <property type="entry name" value="UPF0750 MEMBRANE PROTEIN YITT-RELATED"/>
    <property type="match status" value="1"/>
</dbReference>
<dbReference type="InterPro" id="IPR003740">
    <property type="entry name" value="YitT"/>
</dbReference>
<evidence type="ECO:0000313" key="8">
    <source>
        <dbReference type="EMBL" id="HIV99267.1"/>
    </source>
</evidence>
<dbReference type="Pfam" id="PF02588">
    <property type="entry name" value="YitT_membrane"/>
    <property type="match status" value="1"/>
</dbReference>
<feature type="transmembrane region" description="Helical" evidence="6">
    <location>
        <begin position="84"/>
        <end position="104"/>
    </location>
</feature>
<dbReference type="Pfam" id="PF10035">
    <property type="entry name" value="DUF2179"/>
    <property type="match status" value="1"/>
</dbReference>
<feature type="transmembrane region" description="Helical" evidence="6">
    <location>
        <begin position="157"/>
        <end position="177"/>
    </location>
</feature>
<feature type="transmembrane region" description="Helical" evidence="6">
    <location>
        <begin position="52"/>
        <end position="77"/>
    </location>
</feature>
<feature type="transmembrane region" description="Helical" evidence="6">
    <location>
        <begin position="183"/>
        <end position="202"/>
    </location>
</feature>
<comment type="subcellular location">
    <subcellularLocation>
        <location evidence="1">Cell membrane</location>
        <topology evidence="1">Multi-pass membrane protein</topology>
    </subcellularLocation>
</comment>
<dbReference type="InterPro" id="IPR051461">
    <property type="entry name" value="UPF0750_membrane"/>
</dbReference>
<organism evidence="8 9">
    <name type="scientific">Candidatus Ornithospirochaeta avicola</name>
    <dbReference type="NCBI Taxonomy" id="2840896"/>
    <lineage>
        <taxon>Bacteria</taxon>
        <taxon>Pseudomonadati</taxon>
        <taxon>Spirochaetota</taxon>
        <taxon>Spirochaetia</taxon>
        <taxon>Spirochaetales</taxon>
        <taxon>Spirochaetaceae</taxon>
        <taxon>Spirochaetaceae incertae sedis</taxon>
        <taxon>Candidatus Ornithospirochaeta</taxon>
    </lineage>
</organism>
<dbReference type="InterPro" id="IPR019264">
    <property type="entry name" value="DUF2179"/>
</dbReference>
<name>A0A9D1TN68_9SPIO</name>
<keyword evidence="4 6" id="KW-1133">Transmembrane helix</keyword>
<feature type="transmembrane region" description="Helical" evidence="6">
    <location>
        <begin position="12"/>
        <end position="32"/>
    </location>
</feature>
<reference evidence="8" key="1">
    <citation type="journal article" date="2021" name="PeerJ">
        <title>Extensive microbial diversity within the chicken gut microbiome revealed by metagenomics and culture.</title>
        <authorList>
            <person name="Gilroy R."/>
            <person name="Ravi A."/>
            <person name="Getino M."/>
            <person name="Pursley I."/>
            <person name="Horton D.L."/>
            <person name="Alikhan N.F."/>
            <person name="Baker D."/>
            <person name="Gharbi K."/>
            <person name="Hall N."/>
            <person name="Watson M."/>
            <person name="Adriaenssens E.M."/>
            <person name="Foster-Nyarko E."/>
            <person name="Jarju S."/>
            <person name="Secka A."/>
            <person name="Antonio M."/>
            <person name="Oren A."/>
            <person name="Chaudhuri R.R."/>
            <person name="La Ragione R."/>
            <person name="Hildebrand F."/>
            <person name="Pallen M.J."/>
        </authorList>
    </citation>
    <scope>NUCLEOTIDE SEQUENCE</scope>
    <source>
        <strain evidence="8">Gambia11-129</strain>
    </source>
</reference>
<comment type="caution">
    <text evidence="8">The sequence shown here is derived from an EMBL/GenBank/DDBJ whole genome shotgun (WGS) entry which is preliminary data.</text>
</comment>
<gene>
    <name evidence="8" type="ORF">IAB12_05790</name>
</gene>